<dbReference type="Pfam" id="PF01966">
    <property type="entry name" value="HD"/>
    <property type="match status" value="1"/>
</dbReference>
<dbReference type="RefSeq" id="WP_264791397.1">
    <property type="nucleotide sequence ID" value="NZ_AP026867.1"/>
</dbReference>
<dbReference type="SUPFAM" id="SSF109604">
    <property type="entry name" value="HD-domain/PDEase-like"/>
    <property type="match status" value="1"/>
</dbReference>
<proteinExistence type="predicted"/>
<dbReference type="PANTHER" id="PTHR47545:SF1">
    <property type="entry name" value="MULTIFUNCTIONAL CCA PROTEIN"/>
    <property type="match status" value="1"/>
</dbReference>
<keyword evidence="4" id="KW-1185">Reference proteome</keyword>
<dbReference type="AlphaFoldDB" id="A0A915YBJ4"/>
<dbReference type="InterPro" id="IPR050124">
    <property type="entry name" value="tRNA_CCA-adding_enzyme"/>
</dbReference>
<dbReference type="Proteomes" id="UP001060919">
    <property type="component" value="Chromosome"/>
</dbReference>
<dbReference type="GO" id="GO:0000166">
    <property type="term" value="F:nucleotide binding"/>
    <property type="evidence" value="ECO:0007669"/>
    <property type="project" value="UniProtKB-KW"/>
</dbReference>
<dbReference type="NCBIfam" id="TIGR00277">
    <property type="entry name" value="HDIG"/>
    <property type="match status" value="1"/>
</dbReference>
<dbReference type="InterPro" id="IPR027417">
    <property type="entry name" value="P-loop_NTPase"/>
</dbReference>
<dbReference type="InterPro" id="IPR006675">
    <property type="entry name" value="HDIG_dom"/>
</dbReference>
<dbReference type="InterPro" id="IPR003607">
    <property type="entry name" value="HD/PDEase_dom"/>
</dbReference>
<dbReference type="CDD" id="cd00077">
    <property type="entry name" value="HDc"/>
    <property type="match status" value="1"/>
</dbReference>
<dbReference type="SUPFAM" id="SSF52540">
    <property type="entry name" value="P-loop containing nucleoside triphosphate hydrolases"/>
    <property type="match status" value="1"/>
</dbReference>
<evidence type="ECO:0000256" key="1">
    <source>
        <dbReference type="ARBA" id="ARBA00022741"/>
    </source>
</evidence>
<evidence type="ECO:0000313" key="4">
    <source>
        <dbReference type="Proteomes" id="UP001060919"/>
    </source>
</evidence>
<accession>A0A915YBJ4</accession>
<reference evidence="3" key="1">
    <citation type="submission" date="2022-09" db="EMBL/GenBank/DDBJ databases">
        <title>Aureispira anguillicida sp. nov., isolated from Leptocephalus of Japanese eel Anguilla japonica.</title>
        <authorList>
            <person name="Yuasa K."/>
            <person name="Mekata T."/>
            <person name="Ikunari K."/>
        </authorList>
    </citation>
    <scope>NUCLEOTIDE SEQUENCE</scope>
    <source>
        <strain evidence="3">EL160426</strain>
    </source>
</reference>
<dbReference type="InterPro" id="IPR006674">
    <property type="entry name" value="HD_domain"/>
</dbReference>
<feature type="domain" description="HD" evidence="2">
    <location>
        <begin position="76"/>
        <end position="144"/>
    </location>
</feature>
<dbReference type="Gene3D" id="1.10.3090.10">
    <property type="entry name" value="cca-adding enzyme, domain 2"/>
    <property type="match status" value="1"/>
</dbReference>
<organism evidence="3 4">
    <name type="scientific">Aureispira anguillae</name>
    <dbReference type="NCBI Taxonomy" id="2864201"/>
    <lineage>
        <taxon>Bacteria</taxon>
        <taxon>Pseudomonadati</taxon>
        <taxon>Bacteroidota</taxon>
        <taxon>Saprospiria</taxon>
        <taxon>Saprospirales</taxon>
        <taxon>Saprospiraceae</taxon>
        <taxon>Aureispira</taxon>
    </lineage>
</organism>
<sequence length="375" mass="43684">MNTGLEIGKGLPSGMKNLWHKDLTPNWERIEQKQWFQDMQNCQQDPIFHAEGDVGIHTKMVLDELINLEAFKELDRYEQEILLWSALLHDVAKPQCTTTDEEGHIRAPKHSEVGERMARKLLWNMDFKARELICSLIRLHGLPIWCLNKDNPNRAVAMSSLRLNNKLLYLLSKADVLGRKSNSQDDFLDRVELFKVFCIEQECWETPKAFHNQHSQFKFFIKNAIYPAIIYDDTRFEVILLSGIPGSGKDTYAQTINLPIISLDEIRQELGIKYTDKKAQGKVAQLAYQRAKEYAAQKRSFIWNSTNLTTELRSRIINTLSVYNPTFKIIYIETSIENILARRRATIPIRKLEKMIQSLEVPQPYEVHEIAYFKN</sequence>
<dbReference type="Gene3D" id="3.40.50.300">
    <property type="entry name" value="P-loop containing nucleotide triphosphate hydrolases"/>
    <property type="match status" value="1"/>
</dbReference>
<dbReference type="EMBL" id="AP026867">
    <property type="protein sequence ID" value="BDS10057.1"/>
    <property type="molecule type" value="Genomic_DNA"/>
</dbReference>
<evidence type="ECO:0000259" key="2">
    <source>
        <dbReference type="Pfam" id="PF01966"/>
    </source>
</evidence>
<protein>
    <submittedName>
        <fullName evidence="3">AAA family ATPase</fullName>
    </submittedName>
</protein>
<dbReference type="KEGG" id="aup:AsAng_0007620"/>
<name>A0A915YBJ4_9BACT</name>
<gene>
    <name evidence="3" type="ORF">AsAng_0007620</name>
</gene>
<dbReference type="Pfam" id="PF13671">
    <property type="entry name" value="AAA_33"/>
    <property type="match status" value="1"/>
</dbReference>
<evidence type="ECO:0000313" key="3">
    <source>
        <dbReference type="EMBL" id="BDS10057.1"/>
    </source>
</evidence>
<keyword evidence="1" id="KW-0547">Nucleotide-binding</keyword>
<dbReference type="PANTHER" id="PTHR47545">
    <property type="entry name" value="MULTIFUNCTIONAL CCA PROTEIN"/>
    <property type="match status" value="1"/>
</dbReference>